<evidence type="ECO:0000313" key="3">
    <source>
        <dbReference type="Proteomes" id="UP000683551"/>
    </source>
</evidence>
<dbReference type="Proteomes" id="UP000683551">
    <property type="component" value="Chromosome"/>
</dbReference>
<evidence type="ECO:0000259" key="1">
    <source>
        <dbReference type="Pfam" id="PF03235"/>
    </source>
</evidence>
<dbReference type="RefSeq" id="WP_273145545.1">
    <property type="nucleotide sequence ID" value="NZ_CP053675.1"/>
</dbReference>
<evidence type="ECO:0000313" key="2">
    <source>
        <dbReference type="EMBL" id="QWY78063.1"/>
    </source>
</evidence>
<dbReference type="PANTHER" id="PTHR37292:SF2">
    <property type="entry name" value="DUF262 DOMAIN-CONTAINING PROTEIN"/>
    <property type="match status" value="1"/>
</dbReference>
<dbReference type="InterPro" id="IPR004919">
    <property type="entry name" value="GmrSD_N"/>
</dbReference>
<reference evidence="2" key="1">
    <citation type="submission" date="2021-02" db="EMBL/GenBank/DDBJ databases">
        <title>Comparative genomics of Ferrovum myxofaciens strains, predominant extremophile bacteria forming large biofilm stalactites in acid mine ecosystems.</title>
        <authorList>
            <person name="Burkartova K."/>
            <person name="Ridl J."/>
            <person name="Pajer P."/>
            <person name="Falteisek L."/>
        </authorList>
    </citation>
    <scope>NUCLEOTIDE SEQUENCE</scope>
    <source>
        <strain evidence="2">MI1III</strain>
    </source>
</reference>
<proteinExistence type="predicted"/>
<organism evidence="2 3">
    <name type="scientific">Ferrovum myxofaciens</name>
    <dbReference type="NCBI Taxonomy" id="416213"/>
    <lineage>
        <taxon>Bacteria</taxon>
        <taxon>Pseudomonadati</taxon>
        <taxon>Pseudomonadota</taxon>
        <taxon>Betaproteobacteria</taxon>
        <taxon>Ferrovales</taxon>
        <taxon>Ferrovaceae</taxon>
        <taxon>Ferrovum</taxon>
    </lineage>
</organism>
<dbReference type="EMBL" id="CP071137">
    <property type="protein sequence ID" value="QWY78063.1"/>
    <property type="molecule type" value="Genomic_DNA"/>
</dbReference>
<accession>A0A9E6MZ18</accession>
<feature type="domain" description="GmrSD restriction endonucleases N-terminal" evidence="1">
    <location>
        <begin position="37"/>
        <end position="315"/>
    </location>
</feature>
<gene>
    <name evidence="2" type="ORF">JZL65_02995</name>
</gene>
<name>A0A9E6MZ18_9PROT</name>
<protein>
    <submittedName>
        <fullName evidence="2">DUF262 domain-containing protein</fullName>
    </submittedName>
</protein>
<dbReference type="PANTHER" id="PTHR37292">
    <property type="entry name" value="VNG6097C"/>
    <property type="match status" value="1"/>
</dbReference>
<dbReference type="AlphaFoldDB" id="A0A9E6MZ18"/>
<dbReference type="Pfam" id="PF03235">
    <property type="entry name" value="GmrSD_N"/>
    <property type="match status" value="1"/>
</dbReference>
<sequence>MNKDSEMKNNFVLSMRQIASWQIDAPDIVHELAPIQARVPSLQRGAVWEPQQIEMLWDSIFRGFPIGAIVVSEKIKDQLDRKSITQAENDVFQDRDDKTTHHILDGQQRCNAITWGFVDPFQKRMRDDTILWLDLKPGKLLNNTTRKYLFRITTKAHPWGFGHGDEAKILGVAQRDSFVDKLAELYKSKDLPEIFCADEVQKNLEVKTRPTPKFAFPAEAGCPVPVFLLLKHFIDGKLNLNELAQEPWIKVIEVWSGISIKNEEYIEIEDGLKMAEQARLITLSVPNGLESIENVEQIFQRLNRQGTPLDNEELVYSMMKAYWPAIEDVISKIENPPITEARLVNLGIRIALTGNGSEKLASELTVTRIREIFSKTGDKTVDDIKDRESIESYFQKNGELGKALKWINDYLLYKKYDCTYGLPAYLRSSIAWSSREVFAWLMLLAKRDKYREPLINYRKKIIGLALSIHWFGLEKEKAVNKLIGKTDLSNVTVVDINEGSEKKLVLAPLNVPKLNAALQLDENSGDVQLSKWISFWQGVVVRKTDGAPRSEDDANKAKEEYGLFIEKLRNQNEFLVYEQRADIEKVFEGFDPSNKLMWKGHNRPWDYDHILPSNKLNGQGRSLKKYTPICQAWQQSIGNLIAVDFTFNRSAQDKKTASEKYASDEYIKDGFFDIELEDTEDIDKAKKFVLAAKSRLIKTYKEWLDCLKIDQGEMP</sequence>